<feature type="compositionally biased region" description="Basic and acidic residues" evidence="1">
    <location>
        <begin position="363"/>
        <end position="376"/>
    </location>
</feature>
<proteinExistence type="predicted"/>
<evidence type="ECO:0000313" key="3">
    <source>
        <dbReference type="Proteomes" id="UP000215332"/>
    </source>
</evidence>
<dbReference type="KEGG" id="cgrn:4412665_01627"/>
<dbReference type="EMBL" id="LT906441">
    <property type="protein sequence ID" value="SNV38048.1"/>
    <property type="molecule type" value="Genomic_DNA"/>
</dbReference>
<gene>
    <name evidence="2" type="ORF">SAMEA4412665_01627</name>
</gene>
<name>A0A239WW56_9ACTN</name>
<accession>A0A239WW56</accession>
<evidence type="ECO:0000256" key="1">
    <source>
        <dbReference type="SAM" id="MobiDB-lite"/>
    </source>
</evidence>
<evidence type="ECO:0000313" key="2">
    <source>
        <dbReference type="EMBL" id="SNV38048.1"/>
    </source>
</evidence>
<reference evidence="2 3" key="1">
    <citation type="submission" date="2017-06" db="EMBL/GenBank/DDBJ databases">
        <authorList>
            <consortium name="Pathogen Informatics"/>
        </authorList>
    </citation>
    <scope>NUCLEOTIDE SEQUENCE [LARGE SCALE GENOMIC DNA]</scope>
    <source>
        <strain evidence="2 3">NCTC11865</strain>
    </source>
</reference>
<feature type="region of interest" description="Disordered" evidence="1">
    <location>
        <begin position="341"/>
        <end position="400"/>
    </location>
</feature>
<protein>
    <submittedName>
        <fullName evidence="2">Uncharacterized protein</fullName>
    </submittedName>
</protein>
<dbReference type="Proteomes" id="UP000215332">
    <property type="component" value="Chromosome 1"/>
</dbReference>
<dbReference type="RefSeq" id="WP_065860516.1">
    <property type="nucleotide sequence ID" value="NZ_LT906441.1"/>
</dbReference>
<organism evidence="2 3">
    <name type="scientific">Cutibacterium granulosum</name>
    <dbReference type="NCBI Taxonomy" id="33011"/>
    <lineage>
        <taxon>Bacteria</taxon>
        <taxon>Bacillati</taxon>
        <taxon>Actinomycetota</taxon>
        <taxon>Actinomycetes</taxon>
        <taxon>Propionibacteriales</taxon>
        <taxon>Propionibacteriaceae</taxon>
        <taxon>Cutibacterium</taxon>
    </lineage>
</organism>
<sequence length="506" mass="53924">MSQSESPQLPPWDERTSRVVAPGWELVSDETEFAERVCRWHHPAGASLVSRVGVDPGLTLRVVLKADGPGPVRVPGPRWCFDVDEPVQVWPAGSRGCVVARVGSELLVWTEQAGRAGLANGGVSLWGPTVQVSPDRPLLASWRGEVVPDVARVRAMLPGWLPASLVVEMGSVIDLCDPDSAILLDGDEMASEQVTVPLGMHRLEMRRASGDVLLDVGSAPSLAARVTARAHELLTSADPRRASGGAAWLLTWASLQGLVDHDGLLLAREIVENVLARRDDHSGTASLRGDHVLATCAGCQASWSLADDELWDTAERACQHLDRGSPGALMSQALMASVRAATGRPGPDDAMDTAASVSGPGRDPAHLAEPISDRPRRSGAGDAENCDPRIPRDPSTDHVDTPDWAAVLAAAERDLWLTPPATVGPRANHAAWLLGEVVPAVNPGPLMARDGQVPLEVTAWALAVTSVWPGLHQPFGEPIGVMRDRARRRLLAAEHLDDAVLALLTW</sequence>
<dbReference type="AlphaFoldDB" id="A0A239WW56"/>
<feature type="compositionally biased region" description="Basic and acidic residues" evidence="1">
    <location>
        <begin position="386"/>
        <end position="400"/>
    </location>
</feature>